<dbReference type="EMBL" id="JAPDDS010000001">
    <property type="protein sequence ID" value="MCW1883218.1"/>
    <property type="molecule type" value="Genomic_DNA"/>
</dbReference>
<feature type="domain" description="Serine aminopeptidase S33" evidence="1">
    <location>
        <begin position="116"/>
        <end position="227"/>
    </location>
</feature>
<evidence type="ECO:0000313" key="3">
    <source>
        <dbReference type="Proteomes" id="UP001207930"/>
    </source>
</evidence>
<name>A0ABT3FI20_9BACT</name>
<dbReference type="InterPro" id="IPR050228">
    <property type="entry name" value="Carboxylesterase_BioH"/>
</dbReference>
<dbReference type="SUPFAM" id="SSF53474">
    <property type="entry name" value="alpha/beta-Hydrolases"/>
    <property type="match status" value="1"/>
</dbReference>
<dbReference type="PANTHER" id="PTHR43194">
    <property type="entry name" value="HYDROLASE ALPHA/BETA FOLD FAMILY"/>
    <property type="match status" value="1"/>
</dbReference>
<comment type="caution">
    <text evidence="2">The sequence shown here is derived from an EMBL/GenBank/DDBJ whole genome shotgun (WGS) entry which is preliminary data.</text>
</comment>
<evidence type="ECO:0000259" key="1">
    <source>
        <dbReference type="Pfam" id="PF12146"/>
    </source>
</evidence>
<dbReference type="Gene3D" id="3.40.50.1820">
    <property type="entry name" value="alpha/beta hydrolase"/>
    <property type="match status" value="1"/>
</dbReference>
<organism evidence="2 3">
    <name type="scientific">Luteolibacter flavescens</name>
    <dbReference type="NCBI Taxonomy" id="1859460"/>
    <lineage>
        <taxon>Bacteria</taxon>
        <taxon>Pseudomonadati</taxon>
        <taxon>Verrucomicrobiota</taxon>
        <taxon>Verrucomicrobiia</taxon>
        <taxon>Verrucomicrobiales</taxon>
        <taxon>Verrucomicrobiaceae</taxon>
        <taxon>Luteolibacter</taxon>
    </lineage>
</organism>
<dbReference type="RefSeq" id="WP_264499180.1">
    <property type="nucleotide sequence ID" value="NZ_JAPDDS010000001.1"/>
</dbReference>
<dbReference type="InterPro" id="IPR029058">
    <property type="entry name" value="AB_hydrolase_fold"/>
</dbReference>
<reference evidence="2 3" key="1">
    <citation type="submission" date="2022-10" db="EMBL/GenBank/DDBJ databases">
        <title>Luteolibacter flavescens strain MCCC 1K03193, whole genome shotgun sequencing project.</title>
        <authorList>
            <person name="Zhao G."/>
            <person name="Shen L."/>
        </authorList>
    </citation>
    <scope>NUCLEOTIDE SEQUENCE [LARGE SCALE GENOMIC DNA]</scope>
    <source>
        <strain evidence="2 3">MCCC 1K03193</strain>
    </source>
</reference>
<sequence>MKRLRRLALRLLAIFALLLAVVLAVAGWWGSGRLISPQRRGLQDYHREILAKPADFGLQVQPFVMTDETPGLLVTGIAEPGPAEKGRALREELNGRGIALPPWGSQLGTIVMFYGHSGRKEDHLPICERFCAAGFRCLLVDIPGQGDHPGTVGSFGLLESGLASQALAEASAKFDFPATPAFLFGVSQGGSIALLAAASEPAKWSGVASVATFASLDRPVLRSAEEIVPEQLRFCCPLAAFSVGCATKMRAGYWPADVRPVEAAAKLHLPVMIAHGDRDPYIGIEQGIEIFAAIPDSRKQFRVVEGADHNRVLATGSTALYADLCQFFLKSLEPATAAFERTE</sequence>
<dbReference type="InterPro" id="IPR022742">
    <property type="entry name" value="Hydrolase_4"/>
</dbReference>
<dbReference type="Proteomes" id="UP001207930">
    <property type="component" value="Unassembled WGS sequence"/>
</dbReference>
<accession>A0ABT3FI20</accession>
<proteinExistence type="predicted"/>
<evidence type="ECO:0000313" key="2">
    <source>
        <dbReference type="EMBL" id="MCW1883218.1"/>
    </source>
</evidence>
<dbReference type="PANTHER" id="PTHR43194:SF5">
    <property type="entry name" value="PIMELOYL-[ACYL-CARRIER PROTEIN] METHYL ESTER ESTERASE"/>
    <property type="match status" value="1"/>
</dbReference>
<dbReference type="Pfam" id="PF12146">
    <property type="entry name" value="Hydrolase_4"/>
    <property type="match status" value="1"/>
</dbReference>
<gene>
    <name evidence="2" type="ORF">OKA04_00655</name>
</gene>
<keyword evidence="3" id="KW-1185">Reference proteome</keyword>
<protein>
    <submittedName>
        <fullName evidence="2">Lysophospholipase</fullName>
    </submittedName>
</protein>